<proteinExistence type="predicted"/>
<dbReference type="InterPro" id="IPR016024">
    <property type="entry name" value="ARM-type_fold"/>
</dbReference>
<feature type="signal peptide" evidence="1">
    <location>
        <begin position="1"/>
        <end position="20"/>
    </location>
</feature>
<dbReference type="Proteomes" id="UP001374893">
    <property type="component" value="Chromosome"/>
</dbReference>
<dbReference type="InterPro" id="IPR004155">
    <property type="entry name" value="PBS_lyase_HEAT"/>
</dbReference>
<feature type="chain" id="PRO_5045551269" description="PDZ domain-containing protein" evidence="1">
    <location>
        <begin position="21"/>
        <end position="796"/>
    </location>
</feature>
<dbReference type="SUPFAM" id="SSF50156">
    <property type="entry name" value="PDZ domain-like"/>
    <property type="match status" value="1"/>
</dbReference>
<dbReference type="SMART" id="SM00567">
    <property type="entry name" value="EZ_HEAT"/>
    <property type="match status" value="3"/>
</dbReference>
<name>A0ABN6H613_9BACT</name>
<evidence type="ECO:0000313" key="4">
    <source>
        <dbReference type="Proteomes" id="UP001374893"/>
    </source>
</evidence>
<dbReference type="InterPro" id="IPR046255">
    <property type="entry name" value="DUF6288"/>
</dbReference>
<dbReference type="PROSITE" id="PS51257">
    <property type="entry name" value="PROKAR_LIPOPROTEIN"/>
    <property type="match status" value="1"/>
</dbReference>
<evidence type="ECO:0000313" key="3">
    <source>
        <dbReference type="EMBL" id="BCX49071.1"/>
    </source>
</evidence>
<dbReference type="InterPro" id="IPR001478">
    <property type="entry name" value="PDZ"/>
</dbReference>
<gene>
    <name evidence="3" type="ORF">HAHE_29790</name>
</gene>
<dbReference type="Gene3D" id="2.30.42.10">
    <property type="match status" value="1"/>
</dbReference>
<reference evidence="3 4" key="1">
    <citation type="submission" date="2021-06" db="EMBL/GenBank/DDBJ databases">
        <title>Complete genome of Haloferula helveola possessing various polysaccharide degrading enzymes.</title>
        <authorList>
            <person name="Takami H."/>
            <person name="Huang C."/>
            <person name="Hamasaki K."/>
        </authorList>
    </citation>
    <scope>NUCLEOTIDE SEQUENCE [LARGE SCALE GENOMIC DNA]</scope>
    <source>
        <strain evidence="3 4">CN-1</strain>
    </source>
</reference>
<dbReference type="InterPro" id="IPR036034">
    <property type="entry name" value="PDZ_sf"/>
</dbReference>
<accession>A0ABN6H613</accession>
<keyword evidence="1" id="KW-0732">Signal</keyword>
<protein>
    <recommendedName>
        <fullName evidence="2">PDZ domain-containing protein</fullName>
    </recommendedName>
</protein>
<evidence type="ECO:0000256" key="1">
    <source>
        <dbReference type="SAM" id="SignalP"/>
    </source>
</evidence>
<dbReference type="Pfam" id="PF19805">
    <property type="entry name" value="DUF6288"/>
    <property type="match status" value="1"/>
</dbReference>
<dbReference type="EMBL" id="AP024702">
    <property type="protein sequence ID" value="BCX49071.1"/>
    <property type="molecule type" value="Genomic_DNA"/>
</dbReference>
<organism evidence="3 4">
    <name type="scientific">Haloferula helveola</name>
    <dbReference type="NCBI Taxonomy" id="490095"/>
    <lineage>
        <taxon>Bacteria</taxon>
        <taxon>Pseudomonadati</taxon>
        <taxon>Verrucomicrobiota</taxon>
        <taxon>Verrucomicrobiia</taxon>
        <taxon>Verrucomicrobiales</taxon>
        <taxon>Verrucomicrobiaceae</taxon>
        <taxon>Haloferula</taxon>
    </lineage>
</organism>
<feature type="domain" description="PDZ" evidence="2">
    <location>
        <begin position="68"/>
        <end position="112"/>
    </location>
</feature>
<dbReference type="Gene3D" id="1.25.10.10">
    <property type="entry name" value="Leucine-rich Repeat Variant"/>
    <property type="match status" value="1"/>
</dbReference>
<sequence>MKTTLPIALFGLLSCGPLIAAPPVLPNPDFTKGEPIPEGATKDWTLGAAGARGWMHTHRLATIQARQVYITKVAPGSPADGVLQTGDVLLGVAGKPFSYDPREEIGEALTAAEAGDGKLAVARWRAGETETVSVELPVLGSYSPTAPYDCEKSKRILEQSSEELAKRMAEPDYGQNAITRSLNALGLLATGDPKYFPVIKKEAEWAAEFSTGHMASWWYGYTLVFLSEYVMATGDESILPGLRRIAMETANGQSSVGSWGHKFARPDGRLYGYGMMNSPGVVLTIGLVLAREAGVKDPEVTEAIDRSVRLLRFYIGKGSVPYGDHAPYMAGHEDNGKCGMSAVLFDFLGDEEGAGFFGKMSTAAHGSERDEGHTGNYFNITWAMPGVSRCGPNATGAWMEEFGAWYFDLARDANGAFPHQGAPKSSGDSYKNWDATGMYLIAYAMPRKALRLTGRKPSPVPALDSKEAHRVVLDGRGFSTTNPTGAYNELPPDMLLERLRSWSPIVRERASHAIGRRKDMPVEPVIQLLDAPSVEARLGACQALAKLGGRGEPAVPKLRELLKSDDMWLRVQAAEALSAIGQPAMAAVPDLLKMIAKGPTPEDPRAMEQRFLAQSLFNTRSGLLGRSLEGVDREQLLEAVRSGLHNEDGRTRGAFSSVYSNLSFEELEPLLPAIHRAIVEKSPSGIMFDGQIQAAGLDLFSKHHVSEGIELTADYVRLMKPHGSQKQIEKVLAMLKRYGAHAQRAIPLLEKAIYYFENEEQDFPKKLSLEKAEKVRVAIGEIRAMTEKPELRELNL</sequence>
<dbReference type="PROSITE" id="PS50106">
    <property type="entry name" value="PDZ"/>
    <property type="match status" value="1"/>
</dbReference>
<dbReference type="RefSeq" id="WP_338685523.1">
    <property type="nucleotide sequence ID" value="NZ_AP024702.1"/>
</dbReference>
<dbReference type="InterPro" id="IPR011989">
    <property type="entry name" value="ARM-like"/>
</dbReference>
<dbReference type="Pfam" id="PF13646">
    <property type="entry name" value="HEAT_2"/>
    <property type="match status" value="1"/>
</dbReference>
<evidence type="ECO:0000259" key="2">
    <source>
        <dbReference type="PROSITE" id="PS50106"/>
    </source>
</evidence>
<dbReference type="SUPFAM" id="SSF48371">
    <property type="entry name" value="ARM repeat"/>
    <property type="match status" value="1"/>
</dbReference>
<keyword evidence="4" id="KW-1185">Reference proteome</keyword>